<comment type="caution">
    <text evidence="4">The sequence shown here is derived from an EMBL/GenBank/DDBJ whole genome shotgun (WGS) entry which is preliminary data.</text>
</comment>
<gene>
    <name evidence="4" type="ORF">OQI_19145</name>
</gene>
<dbReference type="InterPro" id="IPR000551">
    <property type="entry name" value="MerR-type_HTH_dom"/>
</dbReference>
<sequence>MRSTERDGTIGIGALAGRFGLAAHVLRHWESTGLLAPARDAAGRRRYGPADVVRVAVILRGKEAGLSLEAIRTLVAGDHRVRSEVLRREAEELRARIAAAQASLALVECALGCAHEELTDCPHFRREVAERVRVDRSG</sequence>
<evidence type="ECO:0000313" key="5">
    <source>
        <dbReference type="Proteomes" id="UP000194266"/>
    </source>
</evidence>
<evidence type="ECO:0000256" key="2">
    <source>
        <dbReference type="SAM" id="Coils"/>
    </source>
</evidence>
<dbReference type="PROSITE" id="PS50937">
    <property type="entry name" value="HTH_MERR_2"/>
    <property type="match status" value="1"/>
</dbReference>
<proteinExistence type="predicted"/>
<dbReference type="PANTHER" id="PTHR30204:SF93">
    <property type="entry name" value="HTH MERR-TYPE DOMAIN-CONTAINING PROTEIN"/>
    <property type="match status" value="1"/>
</dbReference>
<evidence type="ECO:0000259" key="3">
    <source>
        <dbReference type="PROSITE" id="PS50937"/>
    </source>
</evidence>
<feature type="coiled-coil region" evidence="2">
    <location>
        <begin position="83"/>
        <end position="110"/>
    </location>
</feature>
<dbReference type="Proteomes" id="UP000194266">
    <property type="component" value="Unassembled WGS sequence"/>
</dbReference>
<dbReference type="Pfam" id="PF13411">
    <property type="entry name" value="MerR_1"/>
    <property type="match status" value="1"/>
</dbReference>
<name>A0ABX3YG73_9ACTN</name>
<dbReference type="Gene3D" id="1.10.1660.10">
    <property type="match status" value="1"/>
</dbReference>
<keyword evidence="1" id="KW-0238">DNA-binding</keyword>
<dbReference type="SMART" id="SM00422">
    <property type="entry name" value="HTH_MERR"/>
    <property type="match status" value="1"/>
</dbReference>
<keyword evidence="2" id="KW-0175">Coiled coil</keyword>
<dbReference type="InterPro" id="IPR009061">
    <property type="entry name" value="DNA-bd_dom_put_sf"/>
</dbReference>
<dbReference type="RefSeq" id="WP_086170573.1">
    <property type="nucleotide sequence ID" value="NZ_MRYD01000098.1"/>
</dbReference>
<dbReference type="InterPro" id="IPR047057">
    <property type="entry name" value="MerR_fam"/>
</dbReference>
<dbReference type="PRINTS" id="PR00040">
    <property type="entry name" value="HTHMERR"/>
</dbReference>
<protein>
    <submittedName>
        <fullName evidence="4">MerR family transcriptional regulator</fullName>
    </submittedName>
</protein>
<dbReference type="PANTHER" id="PTHR30204">
    <property type="entry name" value="REDOX-CYCLING DRUG-SENSING TRANSCRIPTIONAL ACTIVATOR SOXR"/>
    <property type="match status" value="1"/>
</dbReference>
<dbReference type="EMBL" id="MRYD01000098">
    <property type="protein sequence ID" value="OSZ58916.1"/>
    <property type="molecule type" value="Genomic_DNA"/>
</dbReference>
<reference evidence="4 5" key="1">
    <citation type="submission" date="2016-12" db="EMBL/GenBank/DDBJ databases">
        <title>Genome Mining:The Detection of Biosynthetic Gene Clusters to Aid in the Expression of Curamycin A produced by Streptomyces sp. strain CZA14.</title>
        <authorList>
            <person name="Durrell K.A."/>
            <person name="Kirby B.M."/>
            <person name="Khan W."/>
            <person name="Mthethwa T."/>
            <person name="Le Roes-Hill M."/>
        </authorList>
    </citation>
    <scope>NUCLEOTIDE SEQUENCE [LARGE SCALE GENOMIC DNA]</scope>
    <source>
        <strain evidence="4 5">CZA14</strain>
    </source>
</reference>
<organism evidence="4 5">
    <name type="scientific">Streptomyces pharetrae CZA14</name>
    <dbReference type="NCBI Taxonomy" id="1144883"/>
    <lineage>
        <taxon>Bacteria</taxon>
        <taxon>Bacillati</taxon>
        <taxon>Actinomycetota</taxon>
        <taxon>Actinomycetes</taxon>
        <taxon>Kitasatosporales</taxon>
        <taxon>Streptomycetaceae</taxon>
        <taxon>Streptomyces</taxon>
    </lineage>
</organism>
<dbReference type="CDD" id="cd00592">
    <property type="entry name" value="HTH_MerR-like"/>
    <property type="match status" value="1"/>
</dbReference>
<feature type="domain" description="HTH merR-type" evidence="3">
    <location>
        <begin position="9"/>
        <end position="77"/>
    </location>
</feature>
<keyword evidence="5" id="KW-1185">Reference proteome</keyword>
<evidence type="ECO:0000313" key="4">
    <source>
        <dbReference type="EMBL" id="OSZ58916.1"/>
    </source>
</evidence>
<dbReference type="SUPFAM" id="SSF46955">
    <property type="entry name" value="Putative DNA-binding domain"/>
    <property type="match status" value="1"/>
</dbReference>
<evidence type="ECO:0000256" key="1">
    <source>
        <dbReference type="ARBA" id="ARBA00023125"/>
    </source>
</evidence>
<accession>A0ABX3YG73</accession>